<evidence type="ECO:0000256" key="2">
    <source>
        <dbReference type="ARBA" id="ARBA00023002"/>
    </source>
</evidence>
<comment type="similarity">
    <text evidence="1 3">Belongs to the short-chain dehydrogenases/reductases (SDR) family.</text>
</comment>
<comment type="caution">
    <text evidence="5">The sequence shown here is derived from an EMBL/GenBank/DDBJ whole genome shotgun (WGS) entry which is preliminary data.</text>
</comment>
<name>A0ABW7SND2_9ACTN</name>
<dbReference type="Proteomes" id="UP001611075">
    <property type="component" value="Unassembled WGS sequence"/>
</dbReference>
<dbReference type="Pfam" id="PF00106">
    <property type="entry name" value="adh_short"/>
    <property type="match status" value="1"/>
</dbReference>
<dbReference type="RefSeq" id="WP_396682168.1">
    <property type="nucleotide sequence ID" value="NZ_JBIRPU010000016.1"/>
</dbReference>
<evidence type="ECO:0000259" key="4">
    <source>
        <dbReference type="SMART" id="SM00822"/>
    </source>
</evidence>
<evidence type="ECO:0000313" key="6">
    <source>
        <dbReference type="Proteomes" id="UP001611075"/>
    </source>
</evidence>
<dbReference type="InterPro" id="IPR057326">
    <property type="entry name" value="KR_dom"/>
</dbReference>
<dbReference type="PANTHER" id="PTHR42901:SF1">
    <property type="entry name" value="ALCOHOL DEHYDROGENASE"/>
    <property type="match status" value="1"/>
</dbReference>
<accession>A0ABW7SND2</accession>
<dbReference type="GO" id="GO:0016491">
    <property type="term" value="F:oxidoreductase activity"/>
    <property type="evidence" value="ECO:0007669"/>
    <property type="project" value="UniProtKB-KW"/>
</dbReference>
<dbReference type="InterPro" id="IPR036291">
    <property type="entry name" value="NAD(P)-bd_dom_sf"/>
</dbReference>
<dbReference type="PANTHER" id="PTHR42901">
    <property type="entry name" value="ALCOHOL DEHYDROGENASE"/>
    <property type="match status" value="1"/>
</dbReference>
<organism evidence="5 6">
    <name type="scientific">Micromonospora rubida</name>
    <dbReference type="NCBI Taxonomy" id="2697657"/>
    <lineage>
        <taxon>Bacteria</taxon>
        <taxon>Bacillati</taxon>
        <taxon>Actinomycetota</taxon>
        <taxon>Actinomycetes</taxon>
        <taxon>Micromonosporales</taxon>
        <taxon>Micromonosporaceae</taxon>
        <taxon>Micromonospora</taxon>
    </lineage>
</organism>
<dbReference type="PIRSF" id="PIRSF000126">
    <property type="entry name" value="11-beta-HSD1"/>
    <property type="match status" value="1"/>
</dbReference>
<reference evidence="5 6" key="1">
    <citation type="submission" date="2024-10" db="EMBL/GenBank/DDBJ databases">
        <title>The Natural Products Discovery Center: Release of the First 8490 Sequenced Strains for Exploring Actinobacteria Biosynthetic Diversity.</title>
        <authorList>
            <person name="Kalkreuter E."/>
            <person name="Kautsar S.A."/>
            <person name="Yang D."/>
            <person name="Bader C.D."/>
            <person name="Teijaro C.N."/>
            <person name="Fluegel L."/>
            <person name="Davis C.M."/>
            <person name="Simpson J.R."/>
            <person name="Lauterbach L."/>
            <person name="Steele A.D."/>
            <person name="Gui C."/>
            <person name="Meng S."/>
            <person name="Li G."/>
            <person name="Viehrig K."/>
            <person name="Ye F."/>
            <person name="Su P."/>
            <person name="Kiefer A.F."/>
            <person name="Nichols A."/>
            <person name="Cepeda A.J."/>
            <person name="Yan W."/>
            <person name="Fan B."/>
            <person name="Jiang Y."/>
            <person name="Adhikari A."/>
            <person name="Zheng C.-J."/>
            <person name="Schuster L."/>
            <person name="Cowan T.M."/>
            <person name="Smanski M.J."/>
            <person name="Chevrette M.G."/>
            <person name="De Carvalho L.P.S."/>
            <person name="Shen B."/>
        </authorList>
    </citation>
    <scope>NUCLEOTIDE SEQUENCE [LARGE SCALE GENOMIC DNA]</scope>
    <source>
        <strain evidence="5 6">NPDC021253</strain>
    </source>
</reference>
<dbReference type="EC" id="1.-.-.-" evidence="5"/>
<dbReference type="Gene3D" id="3.40.50.720">
    <property type="entry name" value="NAD(P)-binding Rossmann-like Domain"/>
    <property type="match status" value="1"/>
</dbReference>
<dbReference type="SUPFAM" id="SSF51735">
    <property type="entry name" value="NAD(P)-binding Rossmann-fold domains"/>
    <property type="match status" value="1"/>
</dbReference>
<proteinExistence type="inferred from homology"/>
<protein>
    <submittedName>
        <fullName evidence="5">SDR family NAD(P)-dependent oxidoreductase</fullName>
        <ecNumber evidence="5">1.-.-.-</ecNumber>
    </submittedName>
</protein>
<dbReference type="CDD" id="cd05233">
    <property type="entry name" value="SDR_c"/>
    <property type="match status" value="1"/>
</dbReference>
<gene>
    <name evidence="5" type="ORF">ACH4OY_21275</name>
</gene>
<keyword evidence="6" id="KW-1185">Reference proteome</keyword>
<dbReference type="EMBL" id="JBIRPU010000016">
    <property type="protein sequence ID" value="MFI0795186.1"/>
    <property type="molecule type" value="Genomic_DNA"/>
</dbReference>
<evidence type="ECO:0000313" key="5">
    <source>
        <dbReference type="EMBL" id="MFI0795186.1"/>
    </source>
</evidence>
<dbReference type="PRINTS" id="PR00081">
    <property type="entry name" value="GDHRDH"/>
</dbReference>
<dbReference type="SMART" id="SM00822">
    <property type="entry name" value="PKS_KR"/>
    <property type="match status" value="1"/>
</dbReference>
<dbReference type="PRINTS" id="PR00080">
    <property type="entry name" value="SDRFAMILY"/>
</dbReference>
<evidence type="ECO:0000256" key="1">
    <source>
        <dbReference type="ARBA" id="ARBA00006484"/>
    </source>
</evidence>
<dbReference type="InterPro" id="IPR002347">
    <property type="entry name" value="SDR_fam"/>
</dbReference>
<evidence type="ECO:0000256" key="3">
    <source>
        <dbReference type="RuleBase" id="RU000363"/>
    </source>
</evidence>
<keyword evidence="2 5" id="KW-0560">Oxidoreductase</keyword>
<feature type="domain" description="Ketoreductase" evidence="4">
    <location>
        <begin position="10"/>
        <end position="190"/>
    </location>
</feature>
<sequence length="268" mass="28338">MTPLLQHHGQTVLITGASSGIGAAFARRLAALGSDLVLVARRADRLTALAAELRTAHGVEVTPIPFDLSTEAPGTALAAELDRRGIAITAVINNAGHGSWGRFHDDDPARLRHMIAVDVTAVADISRAFINPLRERGTGYLLNITSVAGYAPVPNQAAYSAAKAFVLSLTESLWAESRDTGLRVLAFAPGVTRTEYFDVVGTTDATGGATFQTPEQVVTAALRILERRNPPPSAISGRSNQALAIAGRFVTRRLAVTLAAANTLRSRR</sequence>